<dbReference type="Proteomes" id="UP000533269">
    <property type="component" value="Unassembled WGS sequence"/>
</dbReference>
<evidence type="ECO:0000313" key="3">
    <source>
        <dbReference type="Proteomes" id="UP000533269"/>
    </source>
</evidence>
<evidence type="ECO:0000259" key="1">
    <source>
        <dbReference type="Pfam" id="PF13185"/>
    </source>
</evidence>
<reference evidence="2 3" key="2">
    <citation type="submission" date="2020-08" db="EMBL/GenBank/DDBJ databases">
        <authorList>
            <person name="Partida-Martinez L."/>
            <person name="Huntemann M."/>
            <person name="Clum A."/>
            <person name="Wang J."/>
            <person name="Palaniappan K."/>
            <person name="Ritter S."/>
            <person name="Chen I.-M."/>
            <person name="Stamatis D."/>
            <person name="Reddy T."/>
            <person name="O'Malley R."/>
            <person name="Daum C."/>
            <person name="Shapiro N."/>
            <person name="Ivanova N."/>
            <person name="Kyrpides N."/>
            <person name="Woyke T."/>
        </authorList>
    </citation>
    <scope>NUCLEOTIDE SEQUENCE [LARGE SCALE GENOMIC DNA]</scope>
    <source>
        <strain evidence="2 3">AS2.23</strain>
    </source>
</reference>
<dbReference type="SUPFAM" id="SSF55781">
    <property type="entry name" value="GAF domain-like"/>
    <property type="match status" value="1"/>
</dbReference>
<feature type="domain" description="GAF" evidence="1">
    <location>
        <begin position="22"/>
        <end position="143"/>
    </location>
</feature>
<organism evidence="2 3">
    <name type="scientific">Kineococcus radiotolerans</name>
    <dbReference type="NCBI Taxonomy" id="131568"/>
    <lineage>
        <taxon>Bacteria</taxon>
        <taxon>Bacillati</taxon>
        <taxon>Actinomycetota</taxon>
        <taxon>Actinomycetes</taxon>
        <taxon>Kineosporiales</taxon>
        <taxon>Kineosporiaceae</taxon>
        <taxon>Kineococcus</taxon>
    </lineage>
</organism>
<dbReference type="Gene3D" id="3.30.450.40">
    <property type="match status" value="1"/>
</dbReference>
<proteinExistence type="predicted"/>
<dbReference type="OMA" id="SHHEERW"/>
<sequence>MSRLVDAFTTAWRGEVAVRGEDLLPSVLARACARVTAFDAAGLSLMSGPDARVPLGASDEDASVAERLQYTVGEGPCFRAMTTGRPVVVTEEGFAREWPVLAEQHFSRTPFRGGLSVPLRAGGVPVGVLDLYLLRSRPLDGGDVLDAQDVAAATTAVLVGTLHEPGGDVDRDHPGGDGAALDGWRDSPATHRRRQVWIAAGMADLVLAVPSEQALALLRAHAYATGVTLDAFAEDVVSGRFDVAELRLDLLR</sequence>
<dbReference type="InterPro" id="IPR003018">
    <property type="entry name" value="GAF"/>
</dbReference>
<evidence type="ECO:0000313" key="2">
    <source>
        <dbReference type="EMBL" id="MBB2901397.1"/>
    </source>
</evidence>
<protein>
    <recommendedName>
        <fullName evidence="1">GAF domain-containing protein</fullName>
    </recommendedName>
</protein>
<comment type="caution">
    <text evidence="2">The sequence shown here is derived from an EMBL/GenBank/DDBJ whole genome shotgun (WGS) entry which is preliminary data.</text>
</comment>
<dbReference type="Pfam" id="PF13185">
    <property type="entry name" value="GAF_2"/>
    <property type="match status" value="1"/>
</dbReference>
<gene>
    <name evidence="2" type="ORF">FHR75_002185</name>
</gene>
<dbReference type="InterPro" id="IPR029016">
    <property type="entry name" value="GAF-like_dom_sf"/>
</dbReference>
<dbReference type="AlphaFoldDB" id="A0A7W4XXD6"/>
<name>A0A7W4XXD6_KINRA</name>
<accession>A0A7W4XXD6</accession>
<reference evidence="2 3" key="1">
    <citation type="submission" date="2020-08" db="EMBL/GenBank/DDBJ databases">
        <title>The Agave Microbiome: Exploring the role of microbial communities in plant adaptations to desert environments.</title>
        <authorList>
            <person name="Partida-Martinez L.P."/>
        </authorList>
    </citation>
    <scope>NUCLEOTIDE SEQUENCE [LARGE SCALE GENOMIC DNA]</scope>
    <source>
        <strain evidence="2 3">AS2.23</strain>
    </source>
</reference>
<dbReference type="EMBL" id="JACHVY010000001">
    <property type="protein sequence ID" value="MBB2901397.1"/>
    <property type="molecule type" value="Genomic_DNA"/>
</dbReference>
<dbReference type="RefSeq" id="WP_012085722.1">
    <property type="nucleotide sequence ID" value="NZ_JACHVY010000001.1"/>
</dbReference>